<evidence type="ECO:0000313" key="2">
    <source>
        <dbReference type="EMBL" id="ARW10223.1"/>
    </source>
</evidence>
<protein>
    <submittedName>
        <fullName evidence="2">Uncharacterized protein</fullName>
    </submittedName>
</protein>
<feature type="signal peptide" evidence="1">
    <location>
        <begin position="1"/>
        <end position="26"/>
    </location>
</feature>
<reference evidence="2 3" key="1">
    <citation type="submission" date="2017-05" db="EMBL/GenBank/DDBJ databases">
        <title>Genome sequence of Acetobacter pasteurianus subsp. ascendens strain SRCM101447.</title>
        <authorList>
            <person name="Cho S.H."/>
        </authorList>
    </citation>
    <scope>NUCLEOTIDE SEQUENCE [LARGE SCALE GENOMIC DNA]</scope>
    <source>
        <strain evidence="2 3">SRCM101447</strain>
    </source>
</reference>
<accession>A0A1Y0V1J0</accession>
<feature type="chain" id="PRO_5010984242" evidence="1">
    <location>
        <begin position="27"/>
        <end position="147"/>
    </location>
</feature>
<name>A0A1Y0V1J0_9PROT</name>
<evidence type="ECO:0000313" key="3">
    <source>
        <dbReference type="Proteomes" id="UP000195633"/>
    </source>
</evidence>
<dbReference type="EMBL" id="CP021524">
    <property type="protein sequence ID" value="ARW10223.1"/>
    <property type="molecule type" value="Genomic_DNA"/>
</dbReference>
<evidence type="ECO:0000256" key="1">
    <source>
        <dbReference type="SAM" id="SignalP"/>
    </source>
</evidence>
<keyword evidence="1" id="KW-0732">Signal</keyword>
<dbReference type="AlphaFoldDB" id="A0A1Y0V1J0"/>
<proteinExistence type="predicted"/>
<sequence>MPNLKQRILSAVAILAFSVAGSTTWATEVPLESLDCRHLFAKDVEISDRIEALQRKESSDVEDGKAEEDKGFFVKLDPIPGIGVTRGMFLTPAGRPLREDSTEMGLDALQTRLSSIRNVEQRKVCPEAGTSFQQRTTILDDQVRSTQ</sequence>
<gene>
    <name evidence="2" type="ORF">S101447_01125</name>
</gene>
<organism evidence="2 3">
    <name type="scientific">Acetobacter ascendens</name>
    <dbReference type="NCBI Taxonomy" id="481146"/>
    <lineage>
        <taxon>Bacteria</taxon>
        <taxon>Pseudomonadati</taxon>
        <taxon>Pseudomonadota</taxon>
        <taxon>Alphaproteobacteria</taxon>
        <taxon>Acetobacterales</taxon>
        <taxon>Acetobacteraceae</taxon>
        <taxon>Acetobacter</taxon>
    </lineage>
</organism>
<dbReference type="Proteomes" id="UP000195633">
    <property type="component" value="Chromosome"/>
</dbReference>